<reference evidence="9" key="1">
    <citation type="submission" date="2023-08" db="EMBL/GenBank/DDBJ databases">
        <authorList>
            <person name="Chen Y."/>
            <person name="Shah S."/>
            <person name="Dougan E. K."/>
            <person name="Thang M."/>
            <person name="Chan C."/>
        </authorList>
    </citation>
    <scope>NUCLEOTIDE SEQUENCE</scope>
</reference>
<feature type="region of interest" description="Disordered" evidence="6">
    <location>
        <begin position="579"/>
        <end position="612"/>
    </location>
</feature>
<protein>
    <recommendedName>
        <fullName evidence="8">EF-hand domain-containing protein</fullName>
    </recommendedName>
</protein>
<dbReference type="InterPro" id="IPR002048">
    <property type="entry name" value="EF_hand_dom"/>
</dbReference>
<dbReference type="InterPro" id="IPR018247">
    <property type="entry name" value="EF_Hand_1_Ca_BS"/>
</dbReference>
<accession>A0AA36MZD3</accession>
<dbReference type="Proteomes" id="UP001178507">
    <property type="component" value="Unassembled WGS sequence"/>
</dbReference>
<dbReference type="AlphaFoldDB" id="A0AA36MZD3"/>
<evidence type="ECO:0000313" key="9">
    <source>
        <dbReference type="EMBL" id="CAJ1392349.1"/>
    </source>
</evidence>
<keyword evidence="3" id="KW-0106">Calcium</keyword>
<feature type="compositionally biased region" description="Basic and acidic residues" evidence="6">
    <location>
        <begin position="579"/>
        <end position="590"/>
    </location>
</feature>
<feature type="transmembrane region" description="Helical" evidence="7">
    <location>
        <begin position="191"/>
        <end position="212"/>
    </location>
</feature>
<name>A0AA36MZD3_9DINO</name>
<dbReference type="Gene3D" id="1.10.287.70">
    <property type="match status" value="1"/>
</dbReference>
<dbReference type="GO" id="GO:0005509">
    <property type="term" value="F:calcium ion binding"/>
    <property type="evidence" value="ECO:0007669"/>
    <property type="project" value="InterPro"/>
</dbReference>
<dbReference type="Gene3D" id="1.20.120.350">
    <property type="entry name" value="Voltage-gated potassium channels. Chain C"/>
    <property type="match status" value="1"/>
</dbReference>
<feature type="transmembrane region" description="Helical" evidence="7">
    <location>
        <begin position="327"/>
        <end position="355"/>
    </location>
</feature>
<dbReference type="EMBL" id="CAUJNA010002324">
    <property type="protein sequence ID" value="CAJ1392349.1"/>
    <property type="molecule type" value="Genomic_DNA"/>
</dbReference>
<dbReference type="SMART" id="SM00054">
    <property type="entry name" value="EFh"/>
    <property type="match status" value="2"/>
</dbReference>
<keyword evidence="5 7" id="KW-0472">Membrane</keyword>
<keyword evidence="4 7" id="KW-1133">Transmembrane helix</keyword>
<dbReference type="PANTHER" id="PTHR46726">
    <property type="entry name" value="TWO PORE CHANNEL 3"/>
    <property type="match status" value="1"/>
</dbReference>
<evidence type="ECO:0000256" key="4">
    <source>
        <dbReference type="ARBA" id="ARBA00022989"/>
    </source>
</evidence>
<proteinExistence type="predicted"/>
<dbReference type="PANTHER" id="PTHR46726:SF1">
    <property type="entry name" value="TWO-PORE CALCIUM CHANNEL 3"/>
    <property type="match status" value="1"/>
</dbReference>
<evidence type="ECO:0000256" key="1">
    <source>
        <dbReference type="ARBA" id="ARBA00004141"/>
    </source>
</evidence>
<sequence length="612" mass="68423">MQPPCDAAMNAALLNAEGGRSMKLPRQPRAPPEVDVEVPRCVLPTPAKTYLSDEFKSLVDKLMQQHVADMMELECLEPTSLGLDEVPNMSSKWQRMMSPSVFSAISGYSAVSDSGTLSKTIMRKQHEQMRRAPAKEQRRLRLCRASTLEADHILDTLLSEDQLHSDSITPSAAGPAGVMESLKRFLDSRCYAHLIAVFLTLNVLWMAFQLQIFGSTSEILASDVQPYLIMVDTIFAALFALDVTLRTCTLGCRFFLSPLNFLDLTVAVAAISEIVVLATRNEAGISLVVFQLLRVGKLCRAMRVVGITADVAPLQLLIKCLEASKDMLFWSFVLLTFIQCVAGVLIGVLCQDFLLDAQSSPEAREEVYVYYGTFTRTFLSMFEIMFANWGPPCRILVENISEWFSLFFLLYRCVVGFAVLNVVGSVFVQQTMKTASSDEELAFKQKQKDIAQYTRKVKRLFQTIDSSGDGTISLDEFERLVQSPKLQFWMSQLELEYHDLLSLFEFLDNGDGQITLTEFIEGAGRLRGSSKAIDIWRLETKIEVLFQEVFNNLKGPIATPLLVQEIFNNSSFKHIHTTKTPDLETIDEHSAGPASPMEHLSPRSSTQAGIAH</sequence>
<evidence type="ECO:0000256" key="6">
    <source>
        <dbReference type="SAM" id="MobiDB-lite"/>
    </source>
</evidence>
<comment type="caution">
    <text evidence="9">The sequence shown here is derived from an EMBL/GenBank/DDBJ whole genome shotgun (WGS) entry which is preliminary data.</text>
</comment>
<dbReference type="CDD" id="cd00051">
    <property type="entry name" value="EFh"/>
    <property type="match status" value="1"/>
</dbReference>
<dbReference type="PROSITE" id="PS50222">
    <property type="entry name" value="EF_HAND_2"/>
    <property type="match status" value="1"/>
</dbReference>
<dbReference type="InterPro" id="IPR011992">
    <property type="entry name" value="EF-hand-dom_pair"/>
</dbReference>
<evidence type="ECO:0000259" key="8">
    <source>
        <dbReference type="PROSITE" id="PS50222"/>
    </source>
</evidence>
<evidence type="ECO:0000313" key="10">
    <source>
        <dbReference type="Proteomes" id="UP001178507"/>
    </source>
</evidence>
<feature type="transmembrane region" description="Helical" evidence="7">
    <location>
        <begin position="224"/>
        <end position="243"/>
    </location>
</feature>
<feature type="domain" description="EF-hand" evidence="8">
    <location>
        <begin position="452"/>
        <end position="487"/>
    </location>
</feature>
<feature type="compositionally biased region" description="Polar residues" evidence="6">
    <location>
        <begin position="602"/>
        <end position="612"/>
    </location>
</feature>
<dbReference type="GO" id="GO:0016020">
    <property type="term" value="C:membrane"/>
    <property type="evidence" value="ECO:0007669"/>
    <property type="project" value="UniProtKB-SubCell"/>
</dbReference>
<evidence type="ECO:0000256" key="3">
    <source>
        <dbReference type="ARBA" id="ARBA00022837"/>
    </source>
</evidence>
<evidence type="ECO:0000256" key="2">
    <source>
        <dbReference type="ARBA" id="ARBA00022692"/>
    </source>
</evidence>
<comment type="subcellular location">
    <subcellularLocation>
        <location evidence="1">Membrane</location>
        <topology evidence="1">Multi-pass membrane protein</topology>
    </subcellularLocation>
</comment>
<dbReference type="PROSITE" id="PS00018">
    <property type="entry name" value="EF_HAND_1"/>
    <property type="match status" value="1"/>
</dbReference>
<dbReference type="InterPro" id="IPR027359">
    <property type="entry name" value="Volt_channel_dom_sf"/>
</dbReference>
<organism evidence="9 10">
    <name type="scientific">Effrenium voratum</name>
    <dbReference type="NCBI Taxonomy" id="2562239"/>
    <lineage>
        <taxon>Eukaryota</taxon>
        <taxon>Sar</taxon>
        <taxon>Alveolata</taxon>
        <taxon>Dinophyceae</taxon>
        <taxon>Suessiales</taxon>
        <taxon>Symbiodiniaceae</taxon>
        <taxon>Effrenium</taxon>
    </lineage>
</organism>
<dbReference type="Pfam" id="PF00520">
    <property type="entry name" value="Ion_trans"/>
    <property type="match status" value="1"/>
</dbReference>
<dbReference type="SUPFAM" id="SSF47473">
    <property type="entry name" value="EF-hand"/>
    <property type="match status" value="1"/>
</dbReference>
<dbReference type="Gene3D" id="1.10.238.10">
    <property type="entry name" value="EF-hand"/>
    <property type="match status" value="1"/>
</dbReference>
<evidence type="ECO:0000256" key="5">
    <source>
        <dbReference type="ARBA" id="ARBA00023136"/>
    </source>
</evidence>
<evidence type="ECO:0000256" key="7">
    <source>
        <dbReference type="SAM" id="Phobius"/>
    </source>
</evidence>
<dbReference type="Pfam" id="PF13202">
    <property type="entry name" value="EF-hand_5"/>
    <property type="match status" value="1"/>
</dbReference>
<dbReference type="GO" id="GO:0005216">
    <property type="term" value="F:monoatomic ion channel activity"/>
    <property type="evidence" value="ECO:0007669"/>
    <property type="project" value="InterPro"/>
</dbReference>
<dbReference type="SUPFAM" id="SSF81324">
    <property type="entry name" value="Voltage-gated potassium channels"/>
    <property type="match status" value="1"/>
</dbReference>
<gene>
    <name evidence="9" type="ORF">EVOR1521_LOCUS17468</name>
</gene>
<feature type="transmembrane region" description="Helical" evidence="7">
    <location>
        <begin position="409"/>
        <end position="428"/>
    </location>
</feature>
<keyword evidence="10" id="KW-1185">Reference proteome</keyword>
<keyword evidence="2 7" id="KW-0812">Transmembrane</keyword>
<dbReference type="InterPro" id="IPR005821">
    <property type="entry name" value="Ion_trans_dom"/>
</dbReference>